<dbReference type="InterPro" id="IPR018972">
    <property type="entry name" value="Sas10_C_dom"/>
</dbReference>
<evidence type="ECO:0000313" key="7">
    <source>
        <dbReference type="EMBL" id="JAS60222.1"/>
    </source>
</evidence>
<dbReference type="PANTHER" id="PTHR13237:SF8">
    <property type="entry name" value="SOMETHING ABOUT SILENCING PROTEIN 10"/>
    <property type="match status" value="1"/>
</dbReference>
<feature type="compositionally biased region" description="Acidic residues" evidence="5">
    <location>
        <begin position="365"/>
        <end position="378"/>
    </location>
</feature>
<evidence type="ECO:0000256" key="5">
    <source>
        <dbReference type="SAM" id="MobiDB-lite"/>
    </source>
</evidence>
<dbReference type="AlphaFoldDB" id="A0A1B6GCQ4"/>
<comment type="subcellular location">
    <subcellularLocation>
        <location evidence="1">Nucleus</location>
    </subcellularLocation>
</comment>
<feature type="region of interest" description="Disordered" evidence="5">
    <location>
        <begin position="1"/>
        <end position="106"/>
    </location>
</feature>
<dbReference type="Pfam" id="PF04000">
    <property type="entry name" value="Sas10_Utp3"/>
    <property type="match status" value="1"/>
</dbReference>
<feature type="compositionally biased region" description="Acidic residues" evidence="5">
    <location>
        <begin position="49"/>
        <end position="95"/>
    </location>
</feature>
<dbReference type="InterPro" id="IPR007146">
    <property type="entry name" value="Sas10/Utp3/C1D"/>
</dbReference>
<comment type="similarity">
    <text evidence="2">Belongs to the SAS10 family.</text>
</comment>
<feature type="region of interest" description="Disordered" evidence="5">
    <location>
        <begin position="359"/>
        <end position="422"/>
    </location>
</feature>
<dbReference type="EMBL" id="GECZ01009547">
    <property type="protein sequence ID" value="JAS60222.1"/>
    <property type="molecule type" value="Transcribed_RNA"/>
</dbReference>
<accession>A0A1B6GCQ4</accession>
<feature type="compositionally biased region" description="Acidic residues" evidence="5">
    <location>
        <begin position="15"/>
        <end position="31"/>
    </location>
</feature>
<evidence type="ECO:0000256" key="3">
    <source>
        <dbReference type="ARBA" id="ARBA00022553"/>
    </source>
</evidence>
<dbReference type="PANTHER" id="PTHR13237">
    <property type="entry name" value="SOMETHING ABOUT SILENCING PROTEIN 10-RELATED"/>
    <property type="match status" value="1"/>
</dbReference>
<keyword evidence="4" id="KW-0539">Nucleus</keyword>
<dbReference type="GO" id="GO:0032040">
    <property type="term" value="C:small-subunit processome"/>
    <property type="evidence" value="ECO:0007669"/>
    <property type="project" value="TreeGrafter"/>
</dbReference>
<evidence type="ECO:0000256" key="4">
    <source>
        <dbReference type="ARBA" id="ARBA00023242"/>
    </source>
</evidence>
<evidence type="ECO:0000256" key="1">
    <source>
        <dbReference type="ARBA" id="ARBA00004123"/>
    </source>
</evidence>
<keyword evidence="3" id="KW-0597">Phosphoprotein</keyword>
<dbReference type="Pfam" id="PF09368">
    <property type="entry name" value="Sas10"/>
    <property type="match status" value="1"/>
</dbReference>
<feature type="compositionally biased region" description="Basic residues" evidence="5">
    <location>
        <begin position="396"/>
        <end position="422"/>
    </location>
</feature>
<dbReference type="GO" id="GO:0000462">
    <property type="term" value="P:maturation of SSU-rRNA from tricistronic rRNA transcript (SSU-rRNA, 5.8S rRNA, LSU-rRNA)"/>
    <property type="evidence" value="ECO:0007669"/>
    <property type="project" value="TreeGrafter"/>
</dbReference>
<feature type="domain" description="Sas10 C-terminal" evidence="6">
    <location>
        <begin position="380"/>
        <end position="452"/>
    </location>
</feature>
<gene>
    <name evidence="7" type="ORF">g.7631</name>
</gene>
<name>A0A1B6GCQ4_9HEMI</name>
<sequence>MVKISKMKKQKADIDLEMEEYDPSESDDDYNDNEKLMLQQAAKRRSKIDDDEEEESEEEVFGIHESDDEDDDGEVGEPVGDEMDSDIEGKDDDNLPDSKAWGSKKKSYYNTDYVDQDYGGFSKAEEEEAALLEEEEARAIQTRLIAELDDTDFSFGTLLPKGSDKQVEDSVLEDDSEVIKTDISKLSKREKIALLEKESPEFMGLISDFKERMIYARDYLQPILDLVKAGEIPDCPAVKFVCTKFHLTLNYCTNISFYLLLKSKRVRVVNHPVIKRLVQFRKLLEEMDPIDQQIINPQVKEILETKQKGEKLIVVEPEIPKLPVLTGNRAERRKKLQELLKNEEDRSMVKKSEGVSFEDIQMQENLDESGSEEPEAESETEKRGITFEIAKNKGLTPKRKKENRNPRVKHRNKFRKATVRRKGQVRGVYKEISRYGGEPFGIKASVSKSIKLK</sequence>
<evidence type="ECO:0000256" key="2">
    <source>
        <dbReference type="ARBA" id="ARBA00010979"/>
    </source>
</evidence>
<organism evidence="7">
    <name type="scientific">Cuerna arida</name>
    <dbReference type="NCBI Taxonomy" id="1464854"/>
    <lineage>
        <taxon>Eukaryota</taxon>
        <taxon>Metazoa</taxon>
        <taxon>Ecdysozoa</taxon>
        <taxon>Arthropoda</taxon>
        <taxon>Hexapoda</taxon>
        <taxon>Insecta</taxon>
        <taxon>Pterygota</taxon>
        <taxon>Neoptera</taxon>
        <taxon>Paraneoptera</taxon>
        <taxon>Hemiptera</taxon>
        <taxon>Auchenorrhyncha</taxon>
        <taxon>Membracoidea</taxon>
        <taxon>Cicadellidae</taxon>
        <taxon>Cicadellinae</taxon>
        <taxon>Proconiini</taxon>
        <taxon>Cuerna</taxon>
    </lineage>
</organism>
<reference evidence="7" key="1">
    <citation type="submission" date="2015-11" db="EMBL/GenBank/DDBJ databases">
        <title>De novo transcriptome assembly of four potential Pierce s Disease insect vectors from Arizona vineyards.</title>
        <authorList>
            <person name="Tassone E.E."/>
        </authorList>
    </citation>
    <scope>NUCLEOTIDE SEQUENCE</scope>
</reference>
<protein>
    <recommendedName>
        <fullName evidence="6">Sas10 C-terminal domain-containing protein</fullName>
    </recommendedName>
</protein>
<proteinExistence type="inferred from homology"/>
<evidence type="ECO:0000259" key="6">
    <source>
        <dbReference type="Pfam" id="PF09368"/>
    </source>
</evidence>